<keyword evidence="2" id="KW-1185">Reference proteome</keyword>
<dbReference type="SUPFAM" id="SSF48613">
    <property type="entry name" value="Heme oxygenase-like"/>
    <property type="match status" value="1"/>
</dbReference>
<name>A0A401VY37_STREY</name>
<dbReference type="EMBL" id="BHZD01000001">
    <property type="protein sequence ID" value="GCD41977.1"/>
    <property type="molecule type" value="Genomic_DNA"/>
</dbReference>
<evidence type="ECO:0000313" key="1">
    <source>
        <dbReference type="EMBL" id="GCD41977.1"/>
    </source>
</evidence>
<accession>A0A401VY37</accession>
<dbReference type="RefSeq" id="WP_125053239.1">
    <property type="nucleotide sequence ID" value="NZ_BHZD01000001.1"/>
</dbReference>
<proteinExistence type="predicted"/>
<organism evidence="1 2">
    <name type="scientific">Streptomyces paromomycinus</name>
    <name type="common">Streptomyces rimosus subsp. paromomycinus</name>
    <dbReference type="NCBI Taxonomy" id="92743"/>
    <lineage>
        <taxon>Bacteria</taxon>
        <taxon>Bacillati</taxon>
        <taxon>Actinomycetota</taxon>
        <taxon>Actinomycetes</taxon>
        <taxon>Kitasatosporales</taxon>
        <taxon>Streptomycetaceae</taxon>
        <taxon>Streptomyces</taxon>
    </lineage>
</organism>
<reference evidence="1 2" key="1">
    <citation type="submission" date="2018-11" db="EMBL/GenBank/DDBJ databases">
        <title>Whole genome sequence of Streptomyces paromomycinus NBRC 15454(T).</title>
        <authorList>
            <person name="Komaki H."/>
            <person name="Tamura T."/>
        </authorList>
    </citation>
    <scope>NUCLEOTIDE SEQUENCE [LARGE SCALE GENOMIC DNA]</scope>
    <source>
        <strain evidence="1 2">NBRC 15454</strain>
    </source>
</reference>
<dbReference type="Gene3D" id="1.20.910.10">
    <property type="entry name" value="Heme oxygenase-like"/>
    <property type="match status" value="1"/>
</dbReference>
<dbReference type="Proteomes" id="UP000286746">
    <property type="component" value="Unassembled WGS sequence"/>
</dbReference>
<dbReference type="AlphaFoldDB" id="A0A401VY37"/>
<sequence length="231" mass="24489">MTGENDAAAPQRPGAPTADGILDAAVRGLAPGAADNPLVARIAAGEAPREVFTVLALEQHQIITTDRGSFRHLARRADGDPPVAAFFEALAEGESMALGALSGLEEACGLDADALREYEPRAGCQTYPSYVARLALEAEPADVVIALSANFAAWGGYCATVAHALRTRYAFPEAACAFFDFFAEPASELAALAHDAVRHGLGTSRVTPRLAHRHGRLLQEYELMFWTALAE</sequence>
<protein>
    <submittedName>
        <fullName evidence="1">Uncharacterized protein</fullName>
    </submittedName>
</protein>
<comment type="caution">
    <text evidence="1">The sequence shown here is derived from an EMBL/GenBank/DDBJ whole genome shotgun (WGS) entry which is preliminary data.</text>
</comment>
<dbReference type="InterPro" id="IPR016084">
    <property type="entry name" value="Haem_Oase-like_multi-hlx"/>
</dbReference>
<evidence type="ECO:0000313" key="2">
    <source>
        <dbReference type="Proteomes" id="UP000286746"/>
    </source>
</evidence>
<gene>
    <name evidence="1" type="ORF">GKJPGBOP_01635</name>
</gene>